<evidence type="ECO:0000313" key="10">
    <source>
        <dbReference type="EMBL" id="EAA19219.1"/>
    </source>
</evidence>
<keyword evidence="6" id="KW-1015">Disulfide bond</keyword>
<dbReference type="SUPFAM" id="SSF50630">
    <property type="entry name" value="Acid proteases"/>
    <property type="match status" value="1"/>
</dbReference>
<evidence type="ECO:0000256" key="7">
    <source>
        <dbReference type="RuleBase" id="RU000454"/>
    </source>
</evidence>
<evidence type="ECO:0000256" key="6">
    <source>
        <dbReference type="PIRSR" id="PIRSR601461-2"/>
    </source>
</evidence>
<feature type="active site" evidence="5">
    <location>
        <position position="351"/>
    </location>
</feature>
<evidence type="ECO:0000256" key="3">
    <source>
        <dbReference type="ARBA" id="ARBA00022750"/>
    </source>
</evidence>
<dbReference type="PROSITE" id="PS51767">
    <property type="entry name" value="PEPTIDASE_A1"/>
    <property type="match status" value="1"/>
</dbReference>
<keyword evidence="4 7" id="KW-0378">Hydrolase</keyword>
<proteinExistence type="inferred from homology"/>
<keyword evidence="2 7" id="KW-0645">Protease</keyword>
<keyword evidence="3 7" id="KW-0064">Aspartyl protease</keyword>
<dbReference type="CDD" id="cd05471">
    <property type="entry name" value="pepsin_like"/>
    <property type="match status" value="1"/>
</dbReference>
<dbReference type="KEGG" id="pyo:PY17X_1036800"/>
<dbReference type="FunCoup" id="Q7R9G3">
    <property type="interactions" value="13"/>
</dbReference>
<reference evidence="10 11" key="1">
    <citation type="journal article" date="2002" name="Nature">
        <title>Genome sequence and comparative analysis of the model rodent malaria parasite Plasmodium yoelii yoelii.</title>
        <authorList>
            <person name="Carlton J.M."/>
            <person name="Angiuoli S.V."/>
            <person name="Suh B.B."/>
            <person name="Kooij T.W."/>
            <person name="Pertea M."/>
            <person name="Silva J.C."/>
            <person name="Ermolaeva M.D."/>
            <person name="Allen J.E."/>
            <person name="Selengut J.D."/>
            <person name="Koo H.L."/>
            <person name="Peterson J.D."/>
            <person name="Pop M."/>
            <person name="Kosack D.S."/>
            <person name="Shumway M.F."/>
            <person name="Bidwell S.L."/>
            <person name="Shallom S.J."/>
            <person name="van Aken S.E."/>
            <person name="Riedmuller S.B."/>
            <person name="Feldblyum T.V."/>
            <person name="Cho J.K."/>
            <person name="Quackenbush J."/>
            <person name="Sedegah M."/>
            <person name="Shoaibi A."/>
            <person name="Cummings L.M."/>
            <person name="Florens L."/>
            <person name="Yates J.R."/>
            <person name="Raine J.D."/>
            <person name="Sinden R.E."/>
            <person name="Harris M.A."/>
            <person name="Cunningham D.A."/>
            <person name="Preiser P.R."/>
            <person name="Bergman L.W."/>
            <person name="Vaidya A.B."/>
            <person name="van Lin L.H."/>
            <person name="Janse C.J."/>
            <person name="Waters A.P."/>
            <person name="Smith H.O."/>
            <person name="White O.R."/>
            <person name="Salzberg S.L."/>
            <person name="Venter J.C."/>
            <person name="Fraser C.M."/>
            <person name="Hoffman S.L."/>
            <person name="Gardner M.J."/>
            <person name="Carucci D.J."/>
        </authorList>
    </citation>
    <scope>NUCLEOTIDE SEQUENCE [LARGE SCALE GENOMIC DNA]</scope>
    <source>
        <strain evidence="10 11">17XNL</strain>
    </source>
</reference>
<dbReference type="PRINTS" id="PR00792">
    <property type="entry name" value="PEPSIN"/>
</dbReference>
<accession>Q7R9G3</accession>
<dbReference type="EMBL" id="AABL01002418">
    <property type="protein sequence ID" value="EAA19219.1"/>
    <property type="molecule type" value="Genomic_DNA"/>
</dbReference>
<dbReference type="InterPro" id="IPR034164">
    <property type="entry name" value="Pepsin-like_dom"/>
</dbReference>
<dbReference type="InterPro" id="IPR021109">
    <property type="entry name" value="Peptidase_aspartic_dom_sf"/>
</dbReference>
<dbReference type="InterPro" id="IPR001969">
    <property type="entry name" value="Aspartic_peptidase_AS"/>
</dbReference>
<dbReference type="PROSITE" id="PS00141">
    <property type="entry name" value="ASP_PROTEASE"/>
    <property type="match status" value="2"/>
</dbReference>
<dbReference type="Pfam" id="PF00026">
    <property type="entry name" value="Asp"/>
    <property type="match status" value="1"/>
</dbReference>
<dbReference type="InParanoid" id="Q7R9G3"/>
<dbReference type="PANTHER" id="PTHR47966">
    <property type="entry name" value="BETA-SITE APP-CLEAVING ENZYME, ISOFORM A-RELATED"/>
    <property type="match status" value="1"/>
</dbReference>
<keyword evidence="8" id="KW-1133">Transmembrane helix</keyword>
<dbReference type="PANTHER" id="PTHR47966:SF51">
    <property type="entry name" value="BETA-SITE APP-CLEAVING ENZYME, ISOFORM A-RELATED"/>
    <property type="match status" value="1"/>
</dbReference>
<evidence type="ECO:0000256" key="2">
    <source>
        <dbReference type="ARBA" id="ARBA00022670"/>
    </source>
</evidence>
<evidence type="ECO:0000256" key="5">
    <source>
        <dbReference type="PIRSR" id="PIRSR601461-1"/>
    </source>
</evidence>
<evidence type="ECO:0000256" key="1">
    <source>
        <dbReference type="ARBA" id="ARBA00007447"/>
    </source>
</evidence>
<evidence type="ECO:0000256" key="4">
    <source>
        <dbReference type="ARBA" id="ARBA00022801"/>
    </source>
</evidence>
<keyword evidence="11" id="KW-1185">Reference proteome</keyword>
<dbReference type="STRING" id="73239.Q7R9G3"/>
<keyword evidence="8" id="KW-0812">Transmembrane</keyword>
<feature type="disulfide bond" evidence="6">
    <location>
        <begin position="184"/>
        <end position="189"/>
    </location>
</feature>
<dbReference type="MEROPS" id="A01.021"/>
<evidence type="ECO:0000256" key="8">
    <source>
        <dbReference type="SAM" id="Phobius"/>
    </source>
</evidence>
<dbReference type="InterPro" id="IPR001461">
    <property type="entry name" value="Aspartic_peptidase_A1"/>
</dbReference>
<dbReference type="AlphaFoldDB" id="Q7R9G3"/>
<dbReference type="Gene3D" id="2.40.70.10">
    <property type="entry name" value="Acid Proteases"/>
    <property type="match status" value="2"/>
</dbReference>
<dbReference type="Proteomes" id="UP000008553">
    <property type="component" value="Unassembled WGS sequence"/>
</dbReference>
<name>Q7R9G3_PLAYO</name>
<organism evidence="10 11">
    <name type="scientific">Plasmodium yoelii yoelii</name>
    <dbReference type="NCBI Taxonomy" id="73239"/>
    <lineage>
        <taxon>Eukaryota</taxon>
        <taxon>Sar</taxon>
        <taxon>Alveolata</taxon>
        <taxon>Apicomplexa</taxon>
        <taxon>Aconoidasida</taxon>
        <taxon>Haemosporida</taxon>
        <taxon>Plasmodiidae</taxon>
        <taxon>Plasmodium</taxon>
        <taxon>Plasmodium (Vinckeia)</taxon>
    </lineage>
</organism>
<dbReference type="GO" id="GO:0006508">
    <property type="term" value="P:proteolysis"/>
    <property type="evidence" value="ECO:0007669"/>
    <property type="project" value="UniProtKB-KW"/>
</dbReference>
<dbReference type="PaxDb" id="73239-Q7R9G3"/>
<keyword evidence="8" id="KW-0472">Membrane</keyword>
<feature type="transmembrane region" description="Helical" evidence="8">
    <location>
        <begin position="53"/>
        <end position="72"/>
    </location>
</feature>
<comment type="similarity">
    <text evidence="1 7">Belongs to the peptidase A1 family.</text>
</comment>
<sequence length="463" mass="52435">MAFKNYIYIYIFKMEYSEKESNYSNGLMRNGSAFGQLKFDNIKSFKIQKKFQALYFIIFVCIIGSIFAYLVGSNYYSTKTTDINKIIANSEYLTIRTKIDRPRDKLLKKVMNQNVSNYIKESFRLLKSGLLKKEHLSKYDDGIELEQTIGLAFFGTASLGDNKQSFTFILDTGSSNLWVPNTDCKSGGCPYKHRYDSSTSHTYEKDGTPVSILYGSGGIKGFFSNDIFTIGHHTIPYKFIEVTQTDDLEPIYTASEFDGIIGLGWKSLAVGNVEPVIVEMKKRGQIENAVFSFYLPEAEKSIGYFTIGGIEESFYTGDLTYEKLTNESYWQINLDVAFGIVTLDNANIIVDSGTSAITAPSDFLEKFLNTIMSIPVPFLPLRIVLCDDRNLPTLKFTSKNTTYTIEPKHYLLELDPMAEICAVAIVDVDIDPKTFILGDVFFKKYYTVFDYDNSRVGFALAKN</sequence>
<feature type="domain" description="Peptidase A1" evidence="9">
    <location>
        <begin position="153"/>
        <end position="459"/>
    </location>
</feature>
<comment type="caution">
    <text evidence="10">The sequence shown here is derived from an EMBL/GenBank/DDBJ whole genome shotgun (WGS) entry which is preliminary data.</text>
</comment>
<dbReference type="FunFam" id="2.40.70.10:FF:000035">
    <property type="entry name" value="Plasmepsin-2"/>
    <property type="match status" value="1"/>
</dbReference>
<feature type="active site" evidence="5">
    <location>
        <position position="171"/>
    </location>
</feature>
<dbReference type="GO" id="GO:0004190">
    <property type="term" value="F:aspartic-type endopeptidase activity"/>
    <property type="evidence" value="ECO:0007669"/>
    <property type="project" value="UniProtKB-KW"/>
</dbReference>
<evidence type="ECO:0000259" key="9">
    <source>
        <dbReference type="PROSITE" id="PS51767"/>
    </source>
</evidence>
<protein>
    <submittedName>
        <fullName evidence="10">Plasmepsin</fullName>
    </submittedName>
</protein>
<gene>
    <name evidence="10" type="ORF">PY06899</name>
</gene>
<dbReference type="InterPro" id="IPR033121">
    <property type="entry name" value="PEPTIDASE_A1"/>
</dbReference>
<evidence type="ECO:0000313" key="11">
    <source>
        <dbReference type="Proteomes" id="UP000008553"/>
    </source>
</evidence>